<organism evidence="2 3">
    <name type="scientific">Niabella drilacis (strain DSM 25811 / CCM 8410 / CCUG 62505 / LMG 26954 / E90)</name>
    <dbReference type="NCBI Taxonomy" id="1285928"/>
    <lineage>
        <taxon>Bacteria</taxon>
        <taxon>Pseudomonadati</taxon>
        <taxon>Bacteroidota</taxon>
        <taxon>Chitinophagia</taxon>
        <taxon>Chitinophagales</taxon>
        <taxon>Chitinophagaceae</taxon>
        <taxon>Niabella</taxon>
    </lineage>
</organism>
<dbReference type="EMBL" id="FMZO01000009">
    <property type="protein sequence ID" value="SDD47819.1"/>
    <property type="molecule type" value="Genomic_DNA"/>
</dbReference>
<feature type="signal peptide" evidence="1">
    <location>
        <begin position="1"/>
        <end position="20"/>
    </location>
</feature>
<keyword evidence="1" id="KW-0732">Signal</keyword>
<feature type="chain" id="PRO_5011562853" evidence="1">
    <location>
        <begin position="21"/>
        <end position="165"/>
    </location>
</feature>
<name>A0A1G6V2I4_NIADE</name>
<evidence type="ECO:0000313" key="3">
    <source>
        <dbReference type="Proteomes" id="UP000198757"/>
    </source>
</evidence>
<dbReference type="Pfam" id="PF13899">
    <property type="entry name" value="Thioredoxin_7"/>
    <property type="match status" value="1"/>
</dbReference>
<proteinExistence type="predicted"/>
<evidence type="ECO:0000256" key="1">
    <source>
        <dbReference type="SAM" id="SignalP"/>
    </source>
</evidence>
<keyword evidence="3" id="KW-1185">Reference proteome</keyword>
<dbReference type="Proteomes" id="UP000198757">
    <property type="component" value="Unassembled WGS sequence"/>
</dbReference>
<dbReference type="Gene3D" id="3.40.30.10">
    <property type="entry name" value="Glutaredoxin"/>
    <property type="match status" value="1"/>
</dbReference>
<accession>A0A1G6V2I4</accession>
<gene>
    <name evidence="2" type="ORF">SAMN04487894_109171</name>
</gene>
<dbReference type="InterPro" id="IPR036249">
    <property type="entry name" value="Thioredoxin-like_sf"/>
</dbReference>
<dbReference type="RefSeq" id="WP_090391305.1">
    <property type="nucleotide sequence ID" value="NZ_FMZO01000009.1"/>
</dbReference>
<sequence>MKKQLLLLTIFAVTVITANAQDLKTFRAYDPAADAQEGIRSAVSRAKKENKHVLVQIGGNWCIWCARFDQFTKTDTVADSLLKRSYIVYHLNYSKENKNLPVLASYSFPQRFGFPVFLVLDKNGKLLHTQNSGYLEEGKGYSKEKVSDFLMNWTPGALDPGKYKE</sequence>
<reference evidence="3" key="1">
    <citation type="submission" date="2016-10" db="EMBL/GenBank/DDBJ databases">
        <authorList>
            <person name="Varghese N."/>
            <person name="Submissions S."/>
        </authorList>
    </citation>
    <scope>NUCLEOTIDE SEQUENCE [LARGE SCALE GENOMIC DNA]</scope>
    <source>
        <strain evidence="3">DSM 25811 / CCM 8410 / LMG 26954 / E90</strain>
    </source>
</reference>
<dbReference type="STRING" id="1285928.SAMN04487894_109171"/>
<dbReference type="SUPFAM" id="SSF52833">
    <property type="entry name" value="Thioredoxin-like"/>
    <property type="match status" value="1"/>
</dbReference>
<dbReference type="AlphaFoldDB" id="A0A1G6V2I4"/>
<protein>
    <submittedName>
        <fullName evidence="2">Thioredoxin-related protein</fullName>
    </submittedName>
</protein>
<dbReference type="OrthoDB" id="195735at2"/>
<evidence type="ECO:0000313" key="2">
    <source>
        <dbReference type="EMBL" id="SDD47819.1"/>
    </source>
</evidence>